<protein>
    <submittedName>
        <fullName evidence="3">DDE-type integrase/transposase/recombinase</fullName>
    </submittedName>
</protein>
<dbReference type="InterPro" id="IPR012337">
    <property type="entry name" value="RNaseH-like_sf"/>
</dbReference>
<dbReference type="RefSeq" id="WP_160599849.1">
    <property type="nucleotide sequence ID" value="NZ_WTYU01000001.1"/>
</dbReference>
<dbReference type="EMBL" id="WTYU01000001">
    <property type="protein sequence ID" value="MXP13590.1"/>
    <property type="molecule type" value="Genomic_DNA"/>
</dbReference>
<comment type="caution">
    <text evidence="3">The sequence shown here is derived from an EMBL/GenBank/DDBJ whole genome shotgun (WGS) entry which is preliminary data.</text>
</comment>
<dbReference type="AlphaFoldDB" id="A0A6L7GDC4"/>
<evidence type="ECO:0000256" key="1">
    <source>
        <dbReference type="SAM" id="MobiDB-lite"/>
    </source>
</evidence>
<dbReference type="OrthoDB" id="5287589at2"/>
<feature type="region of interest" description="Disordered" evidence="1">
    <location>
        <begin position="673"/>
        <end position="715"/>
    </location>
</feature>
<proteinExistence type="predicted"/>
<feature type="compositionally biased region" description="Basic and acidic residues" evidence="1">
    <location>
        <begin position="676"/>
        <end position="689"/>
    </location>
</feature>
<dbReference type="SUPFAM" id="SSF53098">
    <property type="entry name" value="Ribonuclease H-like"/>
    <property type="match status" value="1"/>
</dbReference>
<dbReference type="PROSITE" id="PS50994">
    <property type="entry name" value="INTEGRASE"/>
    <property type="match status" value="1"/>
</dbReference>
<evidence type="ECO:0000313" key="4">
    <source>
        <dbReference type="Proteomes" id="UP000473531"/>
    </source>
</evidence>
<gene>
    <name evidence="3" type="ORF">GRI44_02320</name>
</gene>
<dbReference type="InterPro" id="IPR001584">
    <property type="entry name" value="Integrase_cat-core"/>
</dbReference>
<dbReference type="InterPro" id="IPR036397">
    <property type="entry name" value="RNaseH_sf"/>
</dbReference>
<dbReference type="Gene3D" id="3.30.420.10">
    <property type="entry name" value="Ribonuclease H-like superfamily/Ribonuclease H"/>
    <property type="match status" value="1"/>
</dbReference>
<name>A0A6L7GDC4_9SPHN</name>
<dbReference type="Proteomes" id="UP000473531">
    <property type="component" value="Unassembled WGS sequence"/>
</dbReference>
<accession>A0A6L7GDC4</accession>
<keyword evidence="4" id="KW-1185">Reference proteome</keyword>
<dbReference type="GO" id="GO:0003676">
    <property type="term" value="F:nucleic acid binding"/>
    <property type="evidence" value="ECO:0007669"/>
    <property type="project" value="InterPro"/>
</dbReference>
<reference evidence="3 4" key="1">
    <citation type="submission" date="2019-12" db="EMBL/GenBank/DDBJ databases">
        <title>Genomic-based taxomic classification of the family Erythrobacteraceae.</title>
        <authorList>
            <person name="Xu L."/>
        </authorList>
    </citation>
    <scope>NUCLEOTIDE SEQUENCE [LARGE SCALE GENOMIC DNA]</scope>
    <source>
        <strain evidence="3 4">KCTC 52259</strain>
    </source>
</reference>
<feature type="domain" description="Integrase catalytic" evidence="2">
    <location>
        <begin position="300"/>
        <end position="523"/>
    </location>
</feature>
<sequence length="715" mass="80538">MFLPRDVFQFAIAKKAPRKGTRKLQFPLKQLPELGAIAVSKNVLARVLWVTKEQAYLINLSNPKIEIWIATQTELGELLFKCIIRRVPDYDISRTKPDDFASDAQIVRRDANLALITPFLTQSPNIFEKSYRTFAITCQAKKSGVGRKTIRKHLENYWRGGLTANALLPNFDKSGNPGQTKKRGKTPLGRRPAAGSPKAMVIDDKVKEFFEDMTNALYRGRARCSLASAHRHIVGAYLFEARRDPSTGDLLQFTEKQTANIPVPTLRQFRYWYKNSNRKVDDEKALLGPSRYNKDRRAKLGSATANLFGIGSRYEIDATPLDIGLLSTRSRLRYVGRPNLYIVIDTYSKMIVGMHVTFAPPSWQAATMAIRNLSENKVEFAARFGLEITPEDWPVCDVLPARILADRGELEGYQASTFVAKTGTTIENTAPYRGDMKGTVEKRFDLINSYLRQIAPGVVTSDHAEKGEVDYRKKAKLNLAELTKLIIKWIVHHNNYYVLEKVSQTSAMIDAGVKPIARDMWNWSMEMGLSELRKFPYAELEFSLLQSGDATVHNDGLHVQGLRYFSADLRAENRFEKGAGSSREKVCWDQQDTNQIWRLRRDGSREICNLIDEKYSNLSFAEAQKIKGANRIAAAHAKNASAEKLFEIALDAEVVTDDLSRIYWAEQSNASLKDAPGSRKIEAAEEREGQILNSGIPRNLAMRKDNSGSAQAGEA</sequence>
<evidence type="ECO:0000259" key="2">
    <source>
        <dbReference type="PROSITE" id="PS50994"/>
    </source>
</evidence>
<dbReference type="GO" id="GO:0015074">
    <property type="term" value="P:DNA integration"/>
    <property type="evidence" value="ECO:0007669"/>
    <property type="project" value="InterPro"/>
</dbReference>
<organism evidence="3 4">
    <name type="scientific">Allopontixanthobacter confluentis</name>
    <dbReference type="NCBI Taxonomy" id="1849021"/>
    <lineage>
        <taxon>Bacteria</taxon>
        <taxon>Pseudomonadati</taxon>
        <taxon>Pseudomonadota</taxon>
        <taxon>Alphaproteobacteria</taxon>
        <taxon>Sphingomonadales</taxon>
        <taxon>Erythrobacteraceae</taxon>
        <taxon>Allopontixanthobacter</taxon>
    </lineage>
</organism>
<feature type="region of interest" description="Disordered" evidence="1">
    <location>
        <begin position="168"/>
        <end position="197"/>
    </location>
</feature>
<evidence type="ECO:0000313" key="3">
    <source>
        <dbReference type="EMBL" id="MXP13590.1"/>
    </source>
</evidence>